<feature type="chain" id="PRO_5018090442" evidence="1">
    <location>
        <begin position="21"/>
        <end position="421"/>
    </location>
</feature>
<dbReference type="OrthoDB" id="415411at2759"/>
<keyword evidence="3" id="KW-1185">Reference proteome</keyword>
<name>A0A3M7QE88_BRAPC</name>
<dbReference type="STRING" id="10195.A0A3M7QE88"/>
<protein>
    <submittedName>
        <fullName evidence="2">Alkaline phosphatase family</fullName>
    </submittedName>
</protein>
<dbReference type="SUPFAM" id="SSF53649">
    <property type="entry name" value="Alkaline phosphatase-like"/>
    <property type="match status" value="1"/>
</dbReference>
<dbReference type="Gene3D" id="3.40.720.10">
    <property type="entry name" value="Alkaline Phosphatase, subunit A"/>
    <property type="match status" value="1"/>
</dbReference>
<dbReference type="PANTHER" id="PTHR10151">
    <property type="entry name" value="ECTONUCLEOTIDE PYROPHOSPHATASE/PHOSPHODIESTERASE"/>
    <property type="match status" value="1"/>
</dbReference>
<evidence type="ECO:0000313" key="2">
    <source>
        <dbReference type="EMBL" id="RNA09245.1"/>
    </source>
</evidence>
<feature type="signal peptide" evidence="1">
    <location>
        <begin position="1"/>
        <end position="20"/>
    </location>
</feature>
<dbReference type="Pfam" id="PF01663">
    <property type="entry name" value="Phosphodiest"/>
    <property type="match status" value="1"/>
</dbReference>
<dbReference type="Proteomes" id="UP000276133">
    <property type="component" value="Unassembled WGS sequence"/>
</dbReference>
<dbReference type="InterPro" id="IPR002591">
    <property type="entry name" value="Phosphodiest/P_Trfase"/>
</dbReference>
<accession>A0A3M7QE88</accession>
<evidence type="ECO:0000256" key="1">
    <source>
        <dbReference type="SAM" id="SignalP"/>
    </source>
</evidence>
<dbReference type="AlphaFoldDB" id="A0A3M7QE88"/>
<keyword evidence="1" id="KW-0732">Signal</keyword>
<dbReference type="CDD" id="cd16018">
    <property type="entry name" value="Enpp"/>
    <property type="match status" value="1"/>
</dbReference>
<sequence length="421" mass="48537">MNSYMKIIFLLAINACVLNAKSSPLLLISMDGFQAAKLHQFMNENPSSNFTQFYNKSLGADYMNPSEPSITFPNHLTLVTGLYPESHGIINNVIYDPNFDQKVKLAQSQDLKWWNLSEPIWYTAKKQGLKTGSSFWISNNVWPRQPDVFLSYNPNYDSFDRVDEIINWYRKFDLDFLCVYFDEPDSTGHKYGPDSKEYMEKIGYMDSVFGYLLKRLDDIGLFQKLNIILVSDHGMANFAPNHYVFIKDYVNTDLIDMDKSVFHVVSNIFPKSDDKLNELYEQMKKLPNMKSYKKSEIPKELNYSKSDRIGDIVSFSNEGYKLMDQVSTDNNRGAHGYASNLTSMRAIFMAHGPNIKPGRIEGFRNVNVYPLMCSLMNINCNPNNGSIAIFEPYIEKNSTNYKNESKLYVILAFLMAKLKIF</sequence>
<gene>
    <name evidence="2" type="ORF">BpHYR1_034712</name>
</gene>
<dbReference type="GO" id="GO:0016787">
    <property type="term" value="F:hydrolase activity"/>
    <property type="evidence" value="ECO:0007669"/>
    <property type="project" value="UniProtKB-ARBA"/>
</dbReference>
<organism evidence="2 3">
    <name type="scientific">Brachionus plicatilis</name>
    <name type="common">Marine rotifer</name>
    <name type="synonym">Brachionus muelleri</name>
    <dbReference type="NCBI Taxonomy" id="10195"/>
    <lineage>
        <taxon>Eukaryota</taxon>
        <taxon>Metazoa</taxon>
        <taxon>Spiralia</taxon>
        <taxon>Gnathifera</taxon>
        <taxon>Rotifera</taxon>
        <taxon>Eurotatoria</taxon>
        <taxon>Monogononta</taxon>
        <taxon>Pseudotrocha</taxon>
        <taxon>Ploima</taxon>
        <taxon>Brachionidae</taxon>
        <taxon>Brachionus</taxon>
    </lineage>
</organism>
<dbReference type="Gene3D" id="3.30.1360.180">
    <property type="match status" value="1"/>
</dbReference>
<dbReference type="InterPro" id="IPR017850">
    <property type="entry name" value="Alkaline_phosphatase_core_sf"/>
</dbReference>
<evidence type="ECO:0000313" key="3">
    <source>
        <dbReference type="Proteomes" id="UP000276133"/>
    </source>
</evidence>
<comment type="caution">
    <text evidence="2">The sequence shown here is derived from an EMBL/GenBank/DDBJ whole genome shotgun (WGS) entry which is preliminary data.</text>
</comment>
<reference evidence="2 3" key="1">
    <citation type="journal article" date="2018" name="Sci. Rep.">
        <title>Genomic signatures of local adaptation to the degree of environmental predictability in rotifers.</title>
        <authorList>
            <person name="Franch-Gras L."/>
            <person name="Hahn C."/>
            <person name="Garcia-Roger E.M."/>
            <person name="Carmona M.J."/>
            <person name="Serra M."/>
            <person name="Gomez A."/>
        </authorList>
    </citation>
    <scope>NUCLEOTIDE SEQUENCE [LARGE SCALE GENOMIC DNA]</scope>
    <source>
        <strain evidence="2">HYR1</strain>
    </source>
</reference>
<dbReference type="EMBL" id="REGN01006505">
    <property type="protein sequence ID" value="RNA09245.1"/>
    <property type="molecule type" value="Genomic_DNA"/>
</dbReference>
<dbReference type="PANTHER" id="PTHR10151:SF120">
    <property type="entry name" value="BIS(5'-ADENOSYL)-TRIPHOSPHATASE"/>
    <property type="match status" value="1"/>
</dbReference>
<proteinExistence type="predicted"/>